<keyword evidence="2" id="KW-1185">Reference proteome</keyword>
<gene>
    <name evidence="1" type="ORF">OGAPHI_002641</name>
</gene>
<organism evidence="1 2">
    <name type="scientific">Ogataea philodendri</name>
    <dbReference type="NCBI Taxonomy" id="1378263"/>
    <lineage>
        <taxon>Eukaryota</taxon>
        <taxon>Fungi</taxon>
        <taxon>Dikarya</taxon>
        <taxon>Ascomycota</taxon>
        <taxon>Saccharomycotina</taxon>
        <taxon>Pichiomycetes</taxon>
        <taxon>Pichiales</taxon>
        <taxon>Pichiaceae</taxon>
        <taxon>Ogataea</taxon>
    </lineage>
</organism>
<dbReference type="GeneID" id="70234608"/>
<evidence type="ECO:0000313" key="2">
    <source>
        <dbReference type="Proteomes" id="UP000769157"/>
    </source>
</evidence>
<protein>
    <submittedName>
        <fullName evidence="1">Uncharacterized protein</fullName>
    </submittedName>
</protein>
<reference evidence="1" key="1">
    <citation type="journal article" date="2021" name="Open Biol.">
        <title>Shared evolutionary footprints suggest mitochondrial oxidative damage underlies multiple complex I losses in fungi.</title>
        <authorList>
            <person name="Schikora-Tamarit M.A."/>
            <person name="Marcet-Houben M."/>
            <person name="Nosek J."/>
            <person name="Gabaldon T."/>
        </authorList>
    </citation>
    <scope>NUCLEOTIDE SEQUENCE</scope>
    <source>
        <strain evidence="1">CBS6075</strain>
    </source>
</reference>
<evidence type="ECO:0000313" key="1">
    <source>
        <dbReference type="EMBL" id="KAH3668886.1"/>
    </source>
</evidence>
<dbReference type="AlphaFoldDB" id="A0A9P8T8D1"/>
<proteinExistence type="predicted"/>
<dbReference type="EMBL" id="JAEUBE010000158">
    <property type="protein sequence ID" value="KAH3668886.1"/>
    <property type="molecule type" value="Genomic_DNA"/>
</dbReference>
<dbReference type="Proteomes" id="UP000769157">
    <property type="component" value="Unassembled WGS sequence"/>
</dbReference>
<accession>A0A9P8T8D1</accession>
<dbReference type="RefSeq" id="XP_046063300.1">
    <property type="nucleotide sequence ID" value="XM_046203533.1"/>
</dbReference>
<name>A0A9P8T8D1_9ASCO</name>
<reference evidence="1" key="2">
    <citation type="submission" date="2021-01" db="EMBL/GenBank/DDBJ databases">
        <authorList>
            <person name="Schikora-Tamarit M.A."/>
        </authorList>
    </citation>
    <scope>NUCLEOTIDE SEQUENCE</scope>
    <source>
        <strain evidence="1">CBS6075</strain>
    </source>
</reference>
<comment type="caution">
    <text evidence="1">The sequence shown here is derived from an EMBL/GenBank/DDBJ whole genome shotgun (WGS) entry which is preliminary data.</text>
</comment>
<sequence length="73" mass="7974">MVNGLLNFGPGLNPAGKLEMKPLRTYSSLYSSSSQFFIKIRKSSSIFLPRIFNTSVRSRGVGSAGYDSSLILL</sequence>